<dbReference type="AlphaFoldDB" id="A0A1G8ISM3"/>
<gene>
    <name evidence="1" type="ORF">SAMN04488026_1001122</name>
</gene>
<dbReference type="EMBL" id="FNEK01000001">
    <property type="protein sequence ID" value="SDI22025.1"/>
    <property type="molecule type" value="Genomic_DNA"/>
</dbReference>
<evidence type="ECO:0000313" key="1">
    <source>
        <dbReference type="EMBL" id="SDI22025.1"/>
    </source>
</evidence>
<dbReference type="Proteomes" id="UP000199382">
    <property type="component" value="Unassembled WGS sequence"/>
</dbReference>
<dbReference type="InterPro" id="IPR022118">
    <property type="entry name" value="Peptidase_C70_AvrRpt2"/>
</dbReference>
<proteinExistence type="predicted"/>
<evidence type="ECO:0000313" key="2">
    <source>
        <dbReference type="Proteomes" id="UP000199382"/>
    </source>
</evidence>
<dbReference type="Pfam" id="PF12385">
    <property type="entry name" value="Peptidase_C70"/>
    <property type="match status" value="1"/>
</dbReference>
<accession>A0A1G8ISM3</accession>
<protein>
    <recommendedName>
        <fullName evidence="3">Peptidase C39-like domain-containing protein</fullName>
    </recommendedName>
</protein>
<evidence type="ECO:0008006" key="3">
    <source>
        <dbReference type="Google" id="ProtNLM"/>
    </source>
</evidence>
<reference evidence="1 2" key="1">
    <citation type="submission" date="2016-10" db="EMBL/GenBank/DDBJ databases">
        <authorList>
            <person name="de Groot N.N."/>
        </authorList>
    </citation>
    <scope>NUCLEOTIDE SEQUENCE [LARGE SCALE GENOMIC DNA]</scope>
    <source>
        <strain evidence="1 2">DSM 25294</strain>
    </source>
</reference>
<dbReference type="RefSeq" id="WP_170844406.1">
    <property type="nucleotide sequence ID" value="NZ_FNEK01000001.1"/>
</dbReference>
<sequence length="175" mass="20222">MSDYSRCPNPKLRGEPQSIASMCWFAGYTMMFRWRGMEEKLIRNHVWNTLEAAGIDVKSAKTTGLKLKDNKAAGMALGLKVRGYGQPVTVHNLRELVRHSPVWATGRWFENTNHVYVITGVSDDWVEYYDPWYDHNPTEAMDMRRATTEWILQGDGKSATGLAHTFQWFPLQFFE</sequence>
<organism evidence="1 2">
    <name type="scientific">Aliiruegeria lutimaris</name>
    <dbReference type="NCBI Taxonomy" id="571298"/>
    <lineage>
        <taxon>Bacteria</taxon>
        <taxon>Pseudomonadati</taxon>
        <taxon>Pseudomonadota</taxon>
        <taxon>Alphaproteobacteria</taxon>
        <taxon>Rhodobacterales</taxon>
        <taxon>Roseobacteraceae</taxon>
        <taxon>Aliiruegeria</taxon>
    </lineage>
</organism>
<dbReference type="Gene3D" id="3.90.70.10">
    <property type="entry name" value="Cysteine proteinases"/>
    <property type="match status" value="1"/>
</dbReference>
<keyword evidence="2" id="KW-1185">Reference proteome</keyword>
<name>A0A1G8ISM3_9RHOB</name>